<dbReference type="SUPFAM" id="SSF57196">
    <property type="entry name" value="EGF/Laminin"/>
    <property type="match status" value="5"/>
</dbReference>
<evidence type="ECO:0000256" key="7">
    <source>
        <dbReference type="ARBA" id="ARBA00022989"/>
    </source>
</evidence>
<keyword evidence="7 13" id="KW-1133">Transmembrane helix</keyword>
<sequence length="2711" mass="292516">MPELRPTFVVNFDMSTVICQHSEVATDLHVHEISILCDGQKDCYDNPALDDEIFPYCEKKCNSTCNGRGACLYDGKEPQCFCNQGFSGPACEIIDTNECSSKPCHWFAHCQNTVGSFQCKCFDGFEGDGFHCTDIDECEDGIAQCPANSDCINLPGSHFCNCTQGFAPKGSPLERCEDIDECARGIFKCPANELCENTIGDYKCVNECDVGYKASEGRCVDIDECAVNKTSCHQRASCINTDGSYRCACEKGFAGDGHTCEPINLDCRFNNDICSRHAYCLKGLGLCVCKTGYMGDGLICEDVNECQADPSLCKADEKRCLNIVGGFLCCNSTSDDDRCIKDEAAYCPGGCGTNAACRDEKCQCFPGYHGDPNHECQDVNECEMDDTCKGVGEWCQNLLGTYICCNPKSDSRFCQKPDPAAILFSVDQETVSLDRSAAAGGGFSHYESGGNKASSSGGLIVEEYGSEIVPLNCTSYCPGNSECLQGVCQCKNGYEGDPNQGCQDIDECERKMDNCNESITGHWCVNDEGSYHCCTSINEVDCVGLVLTRSGFEQEAKGGASAAAASSSGFHSNATIEGGVAAGELQQSGQKGAGGQGFIEKGGKKESSSGGLVSVIEGDDDHGEVPDDLLKPKEGETGLVITADGFQTNGTSTEELETLMTTLSGMMTTPLETSTLKGSTASQRGFTGVPVSEIDLTKTTQISQSVTKASSPKIEVSTWSSKQTEHFESSTSTSGKGTFVVHEKGSSSNHSSGGNIKLIDGNAGEFTIKINELTTTPSLEEKTSKPGENGLEISSRKTEPPNITVDGEGTQSEEINDEKHRRKSTTVPPVTEDFDMLKPAPNETGLEITAHGFSEIEPEVPTTSQPDLVLTASPTKNTPLPSPSTQEPTTTTSEVSKTIATISTAATTRKPSGPEIAIDSGEEGDVAGKDGKVTKPGKIIVSIGPSHESTTIKIQSTTASMTSTPSTLSTKSTSQATSAETTTKLTTEVTTSEIPTASATSQQTTKKSSTTVKENVEKTTKQAETSVESTTGVTTVSVDTTKQESTTKTTIAPNPTVSSSEKPAEITKTTSETKTTKVPLKETTSIHVTSKTSLPSSKSVTISPSTSTKTTTKAGIEITQVTKDIGLEITKFTEVTTPSSSSSSSSPTSPTEKTSISTASTKQSVQPVHKVTSSATEKPLVATLTSTSSQITNPTTTTKVDETTTQNVRGPFGRSESPDVSESTQAPLIVTTQQETKRPLTDATQTTTLKPVPAEATIIPKFVCISSDSCGIDAYCERRSGGCRCHPGFQGNPPEERCIDVNECLEGTHNCHETARCHNFVGSYKCFCPQGFRQQSDGSCQDINECNESAGGCCSGNATCHNSPGTYECRCNEGYVGDGYTCIPSQKRACTEEESRSFACGLNNLCMIDDYGKKDCNECKPGFEMKESICVDVDECADANLNMCSKFAICVNTVGTYMCKCKNGFKGDGYMCEDIDECSAGRKPCHGSAECANTEGSYTCTCYEGWIGDGKTACINPMNRECEDLVKTCGTAEHMTCLSARVSNGTVQSVCECEANYRWNSVSKKCEDIDECLEDRHDCDPSNSHCKNIPGGYECECMDGYEGRGGICVDIDECKMGTSGCHHMAMCINRAGSCGCQCMNGYTGDGTSCLVMPPNVTTTMETTTTTKAQTTPTTPTTTTTTLTTPKPNLTTKPSQRATTMQEEESNETERPCPENWIRNCSLYNKKCEVDLEENPQCSSCISGYQPSVNETCIPINGKGGCTPTTCDPHADCQEIPPNQHRCFCRIGYIGDGRKCDDVDECSVPGVCATEAHCVNKDGSFDCLCPAGFTGNGFFCTFIVDREDNVTLPRPNCLIDTGLCHPYAKCSMNGSCVCFDGFEGDGIKVCKSLHLSTKTSPKPTPFTTKESKNISSTGFVTKLTIELGPSTTKAPTQPREKLPVIKTVEQSTKAPLTATLETTASTRHHFGTVLPGCETWPPRNTQSPTTTPTRLPIARATTPLPSVGAISGAKRCTPDDRSACHALALCEPDGVCRCKNGYEGDGYQTCTRVPSIDCVDDPNVCDTRGECNKARRRCECTMGYIGDGIICAPDPQDCVLRHNLCSAEAMCVGRRCQCQPGYTGDGVVCVSIHERETNASACVQNSHFDGAVCKCNVGYLGNGLCCVADPRDCTHFPGICHSNAFCQKEERSCKCNHGYQGNGFSCLPLRSCRSTPTLCHRDALCLPTGDCLCKEGYFGDGLSCKRRGFIGHRENELSDTPSACGNLCNVETELCINAKCECKHGFEKIAGKCTDVNECLVDQPCHQLASCKNLDGSYECTCPDGYHGDGKSCVENVKLGELQVLCEPGQMTLLLENSTELNDGRIFVRGQSENPHCTKQFSAFHRESKPYRFVVPFEHCNVRMEEKDTVAVTVVVQKHPMFITALSDAYDLRCTYPIGVREVESHVNVSDVTPSMTLSDESVGPLCSLVVTNEQQEMVNSAMVGQSLHLTLSVEPSASYAILPKNCFAINIETGERYSLTDRWGCAIDAELFPEWTRVRPSKTQALFRTFKWPDSSMIRFQCDCSACVGDCPPVDCERRRQIAQRLFRFRRARHTGNQEASETEDLMMTNEAFVEHDEEEKLGHSLVNSPRIAFSRLIAVHERREHSNDRSSPKAEESRSEVLKESSDDERVCVRTAILAASTLLFILCLSILIFMGLRHRRKTLQEYPSLPSLS</sequence>
<evidence type="ECO:0000256" key="2">
    <source>
        <dbReference type="ARBA" id="ARBA00022536"/>
    </source>
</evidence>
<evidence type="ECO:0000259" key="14">
    <source>
        <dbReference type="PROSITE" id="PS50026"/>
    </source>
</evidence>
<keyword evidence="8 13" id="KW-0472">Membrane</keyword>
<dbReference type="WBParaSite" id="MBELARI_LOCUS10998">
    <property type="protein sequence ID" value="MBELARI_LOCUS10998"/>
    <property type="gene ID" value="MBELARI_LOCUS10998"/>
</dbReference>
<feature type="region of interest" description="Disordered" evidence="12">
    <location>
        <begin position="2639"/>
        <end position="2659"/>
    </location>
</feature>
<feature type="domain" description="EGF-like" evidence="14">
    <location>
        <begin position="221"/>
        <end position="261"/>
    </location>
</feature>
<feature type="compositionally biased region" description="Low complexity" evidence="12">
    <location>
        <begin position="1025"/>
        <end position="1050"/>
    </location>
</feature>
<feature type="region of interest" description="Disordered" evidence="12">
    <location>
        <begin position="587"/>
        <end position="625"/>
    </location>
</feature>
<dbReference type="InterPro" id="IPR024731">
    <property type="entry name" value="NELL2-like_EGF"/>
</dbReference>
<feature type="compositionally biased region" description="Polar residues" evidence="12">
    <location>
        <begin position="1159"/>
        <end position="1176"/>
    </location>
</feature>
<evidence type="ECO:0000256" key="10">
    <source>
        <dbReference type="ARBA" id="ARBA00023180"/>
    </source>
</evidence>
<feature type="region of interest" description="Disordered" evidence="12">
    <location>
        <begin position="1661"/>
        <end position="1710"/>
    </location>
</feature>
<feature type="compositionally biased region" description="Low complexity" evidence="12">
    <location>
        <begin position="956"/>
        <end position="1013"/>
    </location>
</feature>
<dbReference type="InterPro" id="IPR052235">
    <property type="entry name" value="Nephronectin_domain"/>
</dbReference>
<feature type="domain" description="EGF-like" evidence="14">
    <location>
        <begin position="2290"/>
        <end position="2329"/>
    </location>
</feature>
<dbReference type="FunFam" id="2.10.25.10:FF:000202">
    <property type="entry name" value="Multiple epidermal growth factor-like domains 8"/>
    <property type="match status" value="2"/>
</dbReference>
<dbReference type="PROSITE" id="PS01187">
    <property type="entry name" value="EGF_CA"/>
    <property type="match status" value="7"/>
</dbReference>
<feature type="compositionally biased region" description="Low complexity" evidence="12">
    <location>
        <begin position="1136"/>
        <end position="1158"/>
    </location>
</feature>
<dbReference type="SMART" id="SM00181">
    <property type="entry name" value="EGF"/>
    <property type="match status" value="29"/>
</dbReference>
<keyword evidence="5" id="KW-0677">Repeat</keyword>
<feature type="domain" description="EGF-like" evidence="14">
    <location>
        <begin position="134"/>
        <end position="177"/>
    </location>
</feature>
<feature type="region of interest" description="Disordered" evidence="12">
    <location>
        <begin position="873"/>
        <end position="933"/>
    </location>
</feature>
<accession>A0AAF3EAP8</accession>
<evidence type="ECO:0000313" key="16">
    <source>
        <dbReference type="Proteomes" id="UP000887575"/>
    </source>
</evidence>
<dbReference type="Pfam" id="PF12947">
    <property type="entry name" value="EGF_3"/>
    <property type="match status" value="3"/>
</dbReference>
<dbReference type="PROSITE" id="PS50026">
    <property type="entry name" value="EGF_3"/>
    <property type="match status" value="13"/>
</dbReference>
<feature type="disulfide bond" evidence="11">
    <location>
        <begin position="61"/>
        <end position="71"/>
    </location>
</feature>
<dbReference type="FunFam" id="2.10.25.10:FF:000005">
    <property type="entry name" value="Fibrillin 2"/>
    <property type="match status" value="1"/>
</dbReference>
<evidence type="ECO:0000256" key="12">
    <source>
        <dbReference type="SAM" id="MobiDB-lite"/>
    </source>
</evidence>
<evidence type="ECO:0000256" key="5">
    <source>
        <dbReference type="ARBA" id="ARBA00022737"/>
    </source>
</evidence>
<evidence type="ECO:0000256" key="9">
    <source>
        <dbReference type="ARBA" id="ARBA00023157"/>
    </source>
</evidence>
<dbReference type="PROSITE" id="PS00022">
    <property type="entry name" value="EGF_1"/>
    <property type="match status" value="1"/>
</dbReference>
<keyword evidence="2 11" id="KW-0245">EGF-like domain</keyword>
<feature type="compositionally biased region" description="Low complexity" evidence="12">
    <location>
        <begin position="1661"/>
        <end position="1693"/>
    </location>
</feature>
<reference evidence="17" key="1">
    <citation type="submission" date="2024-02" db="UniProtKB">
        <authorList>
            <consortium name="WormBaseParasite"/>
        </authorList>
    </citation>
    <scope>IDENTIFICATION</scope>
</reference>
<dbReference type="PROSITE" id="PS51034">
    <property type="entry name" value="ZP_2"/>
    <property type="match status" value="1"/>
</dbReference>
<comment type="subcellular location">
    <subcellularLocation>
        <location evidence="1">Membrane</location>
        <topology evidence="1">Single-pass type I membrane protein</topology>
    </subcellularLocation>
</comment>
<evidence type="ECO:0000256" key="6">
    <source>
        <dbReference type="ARBA" id="ARBA00022837"/>
    </source>
</evidence>
<dbReference type="SUPFAM" id="SSF57184">
    <property type="entry name" value="Growth factor receptor domain"/>
    <property type="match status" value="5"/>
</dbReference>
<feature type="domain" description="EGF-like" evidence="14">
    <location>
        <begin position="95"/>
        <end position="133"/>
    </location>
</feature>
<feature type="domain" description="EGF-like" evidence="14">
    <location>
        <begin position="1757"/>
        <end position="1796"/>
    </location>
</feature>
<dbReference type="CDD" id="cd00054">
    <property type="entry name" value="EGF_CA"/>
    <property type="match status" value="11"/>
</dbReference>
<feature type="disulfide bond" evidence="11">
    <location>
        <begin position="82"/>
        <end position="91"/>
    </location>
</feature>
<evidence type="ECO:0000259" key="15">
    <source>
        <dbReference type="PROSITE" id="PS51034"/>
    </source>
</evidence>
<organism evidence="16 17">
    <name type="scientific">Mesorhabditis belari</name>
    <dbReference type="NCBI Taxonomy" id="2138241"/>
    <lineage>
        <taxon>Eukaryota</taxon>
        <taxon>Metazoa</taxon>
        <taxon>Ecdysozoa</taxon>
        <taxon>Nematoda</taxon>
        <taxon>Chromadorea</taxon>
        <taxon>Rhabditida</taxon>
        <taxon>Rhabditina</taxon>
        <taxon>Rhabditomorpha</taxon>
        <taxon>Rhabditoidea</taxon>
        <taxon>Rhabditidae</taxon>
        <taxon>Mesorhabditinae</taxon>
        <taxon>Mesorhabditis</taxon>
    </lineage>
</organism>
<feature type="region of interest" description="Disordered" evidence="12">
    <location>
        <begin position="1970"/>
        <end position="1991"/>
    </location>
</feature>
<feature type="domain" description="EGF-like" evidence="14">
    <location>
        <begin position="1610"/>
        <end position="1650"/>
    </location>
</feature>
<dbReference type="Gene3D" id="2.90.20.10">
    <property type="entry name" value="Plasmodium vivax P25 domain"/>
    <property type="match status" value="2"/>
</dbReference>
<feature type="compositionally biased region" description="Low complexity" evidence="12">
    <location>
        <begin position="1067"/>
        <end position="1077"/>
    </location>
</feature>
<feature type="domain" description="EGF-like" evidence="14">
    <location>
        <begin position="58"/>
        <end position="92"/>
    </location>
</feature>
<comment type="caution">
    <text evidence="11">Lacks conserved residue(s) required for the propagation of feature annotation.</text>
</comment>
<dbReference type="GO" id="GO:0048513">
    <property type="term" value="P:animal organ development"/>
    <property type="evidence" value="ECO:0007669"/>
    <property type="project" value="UniProtKB-ARBA"/>
</dbReference>
<feature type="region of interest" description="Disordered" evidence="12">
    <location>
        <begin position="1134"/>
        <end position="1224"/>
    </location>
</feature>
<dbReference type="InterPro" id="IPR001881">
    <property type="entry name" value="EGF-like_Ca-bd_dom"/>
</dbReference>
<feature type="domain" description="EGF-like" evidence="14">
    <location>
        <begin position="1300"/>
        <end position="1341"/>
    </location>
</feature>
<dbReference type="Pfam" id="PF25057">
    <property type="entry name" value="CUT_N"/>
    <property type="match status" value="1"/>
</dbReference>
<dbReference type="Gene3D" id="2.10.25.10">
    <property type="entry name" value="Laminin"/>
    <property type="match status" value="14"/>
</dbReference>
<feature type="compositionally biased region" description="Low complexity" evidence="12">
    <location>
        <begin position="883"/>
        <end position="908"/>
    </location>
</feature>
<dbReference type="InterPro" id="IPR000742">
    <property type="entry name" value="EGF"/>
</dbReference>
<dbReference type="PROSITE" id="PS01186">
    <property type="entry name" value="EGF_2"/>
    <property type="match status" value="18"/>
</dbReference>
<keyword evidence="6" id="KW-0106">Calcium</keyword>
<feature type="region of interest" description="Disordered" evidence="12">
    <location>
        <begin position="775"/>
        <end position="838"/>
    </location>
</feature>
<keyword evidence="16" id="KW-1185">Reference proteome</keyword>
<name>A0AAF3EAP8_9BILA</name>
<dbReference type="SMART" id="SM00241">
    <property type="entry name" value="ZP"/>
    <property type="match status" value="1"/>
</dbReference>
<dbReference type="Pfam" id="PF07645">
    <property type="entry name" value="EGF_CA"/>
    <property type="match status" value="10"/>
</dbReference>
<feature type="domain" description="EGF-like" evidence="14">
    <location>
        <begin position="1797"/>
        <end position="1836"/>
    </location>
</feature>
<dbReference type="PANTHER" id="PTHR24050">
    <property type="entry name" value="PA14 DOMAIN-CONTAINING PROTEIN"/>
    <property type="match status" value="1"/>
</dbReference>
<dbReference type="FunFam" id="2.10.25.10:FF:000555">
    <property type="entry name" value="Dumpy, isoform I"/>
    <property type="match status" value="1"/>
</dbReference>
<keyword evidence="10" id="KW-0325">Glycoprotein</keyword>
<evidence type="ECO:0000256" key="3">
    <source>
        <dbReference type="ARBA" id="ARBA00022692"/>
    </source>
</evidence>
<feature type="domain" description="EGF-like" evidence="14">
    <location>
        <begin position="1474"/>
        <end position="1515"/>
    </location>
</feature>
<dbReference type="InterPro" id="IPR049883">
    <property type="entry name" value="NOTCH1_EGF-like"/>
</dbReference>
<feature type="domain" description="EGF-like" evidence="14">
    <location>
        <begin position="1568"/>
        <end position="1609"/>
    </location>
</feature>
<feature type="compositionally biased region" description="Low complexity" evidence="12">
    <location>
        <begin position="1092"/>
        <end position="1111"/>
    </location>
</feature>
<evidence type="ECO:0000313" key="17">
    <source>
        <dbReference type="WBParaSite" id="MBELARI_LOCUS10998"/>
    </source>
</evidence>
<evidence type="ECO:0000256" key="1">
    <source>
        <dbReference type="ARBA" id="ARBA00004479"/>
    </source>
</evidence>
<dbReference type="InterPro" id="IPR056953">
    <property type="entry name" value="CUT_N"/>
</dbReference>
<feature type="compositionally biased region" description="Polar residues" evidence="12">
    <location>
        <begin position="1082"/>
        <end position="1091"/>
    </location>
</feature>
<dbReference type="SMART" id="SM00179">
    <property type="entry name" value="EGF_CA"/>
    <property type="match status" value="16"/>
</dbReference>
<evidence type="ECO:0000256" key="11">
    <source>
        <dbReference type="PROSITE-ProRule" id="PRU00076"/>
    </source>
</evidence>
<feature type="compositionally biased region" description="Polar residues" evidence="12">
    <location>
        <begin position="1051"/>
        <end position="1061"/>
    </location>
</feature>
<dbReference type="InterPro" id="IPR001507">
    <property type="entry name" value="ZP_dom"/>
</dbReference>
<dbReference type="FunFam" id="2.10.25.10:FF:000038">
    <property type="entry name" value="Fibrillin 2"/>
    <property type="match status" value="7"/>
</dbReference>
<keyword evidence="4" id="KW-0732">Signal</keyword>
<feature type="compositionally biased region" description="Low complexity" evidence="12">
    <location>
        <begin position="1185"/>
        <end position="1198"/>
    </location>
</feature>
<evidence type="ECO:0000256" key="13">
    <source>
        <dbReference type="SAM" id="Phobius"/>
    </source>
</evidence>
<feature type="domain" description="ZP" evidence="15">
    <location>
        <begin position="2340"/>
        <end position="2579"/>
    </location>
</feature>
<feature type="domain" description="EGF-like" evidence="14">
    <location>
        <begin position="1342"/>
        <end position="1383"/>
    </location>
</feature>
<keyword evidence="3 13" id="KW-0812">Transmembrane</keyword>
<dbReference type="GO" id="GO:0005509">
    <property type="term" value="F:calcium ion binding"/>
    <property type="evidence" value="ECO:0007669"/>
    <property type="project" value="InterPro"/>
</dbReference>
<feature type="compositionally biased region" description="Polar residues" evidence="12">
    <location>
        <begin position="1977"/>
        <end position="1988"/>
    </location>
</feature>
<keyword evidence="9 11" id="KW-1015">Disulfide bond</keyword>
<dbReference type="GO" id="GO:0048731">
    <property type="term" value="P:system development"/>
    <property type="evidence" value="ECO:0007669"/>
    <property type="project" value="UniProtKB-ARBA"/>
</dbReference>
<dbReference type="PROSITE" id="PS00010">
    <property type="entry name" value="ASX_HYDROXYL"/>
    <property type="match status" value="9"/>
</dbReference>
<evidence type="ECO:0000256" key="8">
    <source>
        <dbReference type="ARBA" id="ARBA00023136"/>
    </source>
</evidence>
<evidence type="ECO:0000256" key="4">
    <source>
        <dbReference type="ARBA" id="ARBA00022729"/>
    </source>
</evidence>
<dbReference type="InterPro" id="IPR018097">
    <property type="entry name" value="EGF_Ca-bd_CS"/>
</dbReference>
<proteinExistence type="predicted"/>
<feature type="transmembrane region" description="Helical" evidence="13">
    <location>
        <begin position="2673"/>
        <end position="2694"/>
    </location>
</feature>
<protein>
    <submittedName>
        <fullName evidence="17">Uncharacterized protein</fullName>
    </submittedName>
</protein>
<dbReference type="GO" id="GO:0016020">
    <property type="term" value="C:membrane"/>
    <property type="evidence" value="ECO:0007669"/>
    <property type="project" value="UniProtKB-SubCell"/>
</dbReference>
<dbReference type="InterPro" id="IPR000152">
    <property type="entry name" value="EGF-type_Asp/Asn_hydroxyl_site"/>
</dbReference>
<feature type="region of interest" description="Disordered" evidence="12">
    <location>
        <begin position="956"/>
        <end position="1111"/>
    </location>
</feature>
<dbReference type="Proteomes" id="UP000887575">
    <property type="component" value="Unassembled WGS sequence"/>
</dbReference>
<dbReference type="PANTHER" id="PTHR24050:SF28">
    <property type="entry name" value="UROMODULIN-LIKE"/>
    <property type="match status" value="1"/>
</dbReference>
<feature type="domain" description="EGF-like" evidence="14">
    <location>
        <begin position="1432"/>
        <end position="1473"/>
    </location>
</feature>
<dbReference type="InterPro" id="IPR009030">
    <property type="entry name" value="Growth_fac_rcpt_cys_sf"/>
</dbReference>